<dbReference type="PANTHER" id="PTHR46439:SF1">
    <property type="entry name" value="CYSTEINE-RICH MOTOR NEURON 1 PROTEIN"/>
    <property type="match status" value="1"/>
</dbReference>
<feature type="domain" description="VWFC" evidence="6">
    <location>
        <begin position="588"/>
        <end position="646"/>
    </location>
</feature>
<evidence type="ECO:0000256" key="4">
    <source>
        <dbReference type="SAM" id="Phobius"/>
    </source>
</evidence>
<dbReference type="PROSITE" id="PS51252">
    <property type="entry name" value="ANTISTASIN"/>
    <property type="match status" value="4"/>
</dbReference>
<dbReference type="Pfam" id="PF00219">
    <property type="entry name" value="IGFBP"/>
    <property type="match status" value="1"/>
</dbReference>
<dbReference type="SMART" id="SM00121">
    <property type="entry name" value="IB"/>
    <property type="match status" value="1"/>
</dbReference>
<keyword evidence="4" id="KW-0472">Membrane</keyword>
<keyword evidence="2" id="KW-0677">Repeat</keyword>
<keyword evidence="4" id="KW-1133">Transmembrane helix</keyword>
<dbReference type="Pfam" id="PF23334">
    <property type="entry name" value="VWC2L_2nd"/>
    <property type="match status" value="2"/>
</dbReference>
<dbReference type="Ensembl" id="ENSEBUT00000025596.1">
    <property type="protein sequence ID" value="ENSEBUP00000025020.1"/>
    <property type="gene ID" value="ENSEBUG00000015435.1"/>
</dbReference>
<evidence type="ECO:0008006" key="11">
    <source>
        <dbReference type="Google" id="ProtNLM"/>
    </source>
</evidence>
<feature type="domain" description="VWFC" evidence="6">
    <location>
        <begin position="663"/>
        <end position="719"/>
    </location>
</feature>
<feature type="domain" description="VWFC" evidence="6">
    <location>
        <begin position="270"/>
        <end position="327"/>
    </location>
</feature>
<name>A0A8C4R6C6_EPTBU</name>
<feature type="transmembrane region" description="Helical" evidence="4">
    <location>
        <begin position="853"/>
        <end position="874"/>
    </location>
</feature>
<dbReference type="SUPFAM" id="SSF57184">
    <property type="entry name" value="Growth factor receptor domain"/>
    <property type="match status" value="1"/>
</dbReference>
<feature type="domain" description="VWFC" evidence="6">
    <location>
        <begin position="726"/>
        <end position="783"/>
    </location>
</feature>
<feature type="domain" description="VWFC" evidence="6">
    <location>
        <begin position="516"/>
        <end position="573"/>
    </location>
</feature>
<feature type="chain" id="PRO_5034751263" description="Cysteine-rich motor neuron 1 protein" evidence="5">
    <location>
        <begin position="30"/>
        <end position="940"/>
    </location>
</feature>
<proteinExistence type="predicted"/>
<evidence type="ECO:0000256" key="2">
    <source>
        <dbReference type="ARBA" id="ARBA00022737"/>
    </source>
</evidence>
<evidence type="ECO:0000256" key="1">
    <source>
        <dbReference type="ARBA" id="ARBA00022729"/>
    </source>
</evidence>
<dbReference type="InterPro" id="IPR011061">
    <property type="entry name" value="Hirudin/antistatin"/>
</dbReference>
<organism evidence="9 10">
    <name type="scientific">Eptatretus burgeri</name>
    <name type="common">Inshore hagfish</name>
    <dbReference type="NCBI Taxonomy" id="7764"/>
    <lineage>
        <taxon>Eukaryota</taxon>
        <taxon>Metazoa</taxon>
        <taxon>Chordata</taxon>
        <taxon>Craniata</taxon>
        <taxon>Vertebrata</taxon>
        <taxon>Cyclostomata</taxon>
        <taxon>Myxini</taxon>
        <taxon>Myxiniformes</taxon>
        <taxon>Myxinidae</taxon>
        <taxon>Eptatretinae</taxon>
        <taxon>Eptatretus</taxon>
    </lineage>
</organism>
<dbReference type="PROSITE" id="PS01208">
    <property type="entry name" value="VWFC_1"/>
    <property type="match status" value="5"/>
</dbReference>
<dbReference type="Gene3D" id="6.20.200.20">
    <property type="match status" value="5"/>
</dbReference>
<evidence type="ECO:0000313" key="10">
    <source>
        <dbReference type="Proteomes" id="UP000694388"/>
    </source>
</evidence>
<dbReference type="Pfam" id="PF00093">
    <property type="entry name" value="VWC"/>
    <property type="match status" value="3"/>
</dbReference>
<dbReference type="PROSITE" id="PS50184">
    <property type="entry name" value="VWFC_2"/>
    <property type="match status" value="5"/>
</dbReference>
<dbReference type="PROSITE" id="PS51323">
    <property type="entry name" value="IGFBP_N_2"/>
    <property type="match status" value="1"/>
</dbReference>
<sequence length="940" mass="102579">MALLEELRSLVLCALFLTVLMCAPHGARALTCLCDETTCEEPRGCVGGTVLDVCHCCRVCAKQRNETCGGMYDLHGTCDRGLRCVPPAPAKRFFGFEPGYCEEVHPDCDTARCELQLRPFCPEDSMQRVGHIPPGECCPLPSRCECDPSRCEQTVCLPGQARILLYAAFDQPGHCCDQYTCVTGEESGHGNCSLADCPKVHTTSCPPDSIIALTSSKEDHCCPHAPKCECVSICTKPSCGVSMVPRLLQSGNGTPGHCCDIYECVNETRTTCAFNGMEYMDGELYRLDVCRYCRCRGGISFCFSAQCGRLTCAHHYVPDGECCPVCEDELFPCADGEHHCTATACGQSCLHPVHVPGECCPVCEEPTFITIRPPVCPPLNHCSLDDSRCKFGFRLDRDGCRLCQCKTKAEHCGGRMAGCSLTCPHGLIRDELGCEICQCRLRPKKCRLLVCSKHCPHGYVKNRHGCNVCRCAKCKESPCDKFCLYGFQHSNKGCRLCKCKAAPELLATVLPPTGSSWCVSMDGQRFANGESWHDGCRHCLCQGGREMCSLIACPILPCLAPKLQPGHCCPSCPDTTEQIAPVAPVLNSVCQALGGDYFLEGESWSVDLCTRCTCHEGRILCDAEVCPPLLCTHPERPKGSCCPVCPAAEPEPETKNSSWPLFCVSENEDMFLDGEAWKADACVSCVCRGGVVTCFPETCPVLSCKRPVLRKGQCCPYCLEVIVPLKVCYYSDQVFGEGERWSLDACTHCECRAGEAVCILEDCLAPRCDHPQLRDGSCCPVCLSEDYFSAFATNIPIDKSDNGADPAVAVVPWFPTQSAPAIMPERKNSLPEAAMGEDLESSKDDVSSVLQPILWVVVGVLGLGLSALLLALLLSRRRQWIPLQLYKPPVKTVYPNNEIDKNTSSTKVPLNSSAKVQRLAEPDPRYSGYYSMLHTNGASV</sequence>
<dbReference type="GO" id="GO:0005576">
    <property type="term" value="C:extracellular region"/>
    <property type="evidence" value="ECO:0007669"/>
    <property type="project" value="InterPro"/>
</dbReference>
<reference evidence="9" key="1">
    <citation type="submission" date="2025-08" db="UniProtKB">
        <authorList>
            <consortium name="Ensembl"/>
        </authorList>
    </citation>
    <scope>IDENTIFICATION</scope>
</reference>
<reference evidence="9" key="2">
    <citation type="submission" date="2025-09" db="UniProtKB">
        <authorList>
            <consortium name="Ensembl"/>
        </authorList>
    </citation>
    <scope>IDENTIFICATION</scope>
</reference>
<dbReference type="SUPFAM" id="SSF57603">
    <property type="entry name" value="FnI-like domain"/>
    <property type="match status" value="5"/>
</dbReference>
<dbReference type="InterPro" id="IPR009030">
    <property type="entry name" value="Growth_fac_rcpt_cys_sf"/>
</dbReference>
<dbReference type="AlphaFoldDB" id="A0A8C4R6C6"/>
<keyword evidence="1 5" id="KW-0732">Signal</keyword>
<dbReference type="SMART" id="SM00214">
    <property type="entry name" value="VWC"/>
    <property type="match status" value="5"/>
</dbReference>
<dbReference type="InterPro" id="IPR045813">
    <property type="entry name" value="CRIM1_C"/>
</dbReference>
<dbReference type="GeneTree" id="ENSGT00940000164910"/>
<keyword evidence="4" id="KW-0812">Transmembrane</keyword>
<dbReference type="Gene3D" id="4.10.40.20">
    <property type="match status" value="1"/>
</dbReference>
<feature type="domain" description="Antistasin-like" evidence="7">
    <location>
        <begin position="446"/>
        <end position="471"/>
    </location>
</feature>
<dbReference type="InterPro" id="IPR001007">
    <property type="entry name" value="VWF_dom"/>
</dbReference>
<dbReference type="Pfam" id="PF19442">
    <property type="entry name" value="CRIM1_C"/>
    <property type="match status" value="1"/>
</dbReference>
<evidence type="ECO:0000256" key="5">
    <source>
        <dbReference type="SAM" id="SignalP"/>
    </source>
</evidence>
<feature type="signal peptide" evidence="5">
    <location>
        <begin position="1"/>
        <end position="29"/>
    </location>
</feature>
<feature type="domain" description="Antistasin-like" evidence="7">
    <location>
        <begin position="474"/>
        <end position="499"/>
    </location>
</feature>
<dbReference type="InterPro" id="IPR000867">
    <property type="entry name" value="IGFBP-like"/>
</dbReference>
<evidence type="ECO:0000256" key="3">
    <source>
        <dbReference type="ARBA" id="ARBA00023157"/>
    </source>
</evidence>
<dbReference type="Proteomes" id="UP000694388">
    <property type="component" value="Unplaced"/>
</dbReference>
<protein>
    <recommendedName>
        <fullName evidence="11">Cysteine-rich motor neuron 1 protein</fullName>
    </recommendedName>
</protein>
<evidence type="ECO:0000259" key="6">
    <source>
        <dbReference type="PROSITE" id="PS50184"/>
    </source>
</evidence>
<dbReference type="SUPFAM" id="SSF57262">
    <property type="entry name" value="Leech antihemostatic proteins"/>
    <property type="match status" value="3"/>
</dbReference>
<dbReference type="InterPro" id="IPR004094">
    <property type="entry name" value="Antistasin-like"/>
</dbReference>
<keyword evidence="10" id="KW-1185">Reference proteome</keyword>
<dbReference type="GO" id="GO:0004867">
    <property type="term" value="F:serine-type endopeptidase inhibitor activity"/>
    <property type="evidence" value="ECO:0007669"/>
    <property type="project" value="InterPro"/>
</dbReference>
<feature type="domain" description="IGFBP N-terminal" evidence="8">
    <location>
        <begin position="28"/>
        <end position="104"/>
    </location>
</feature>
<feature type="domain" description="Antistasin-like" evidence="7">
    <location>
        <begin position="376"/>
        <end position="405"/>
    </location>
</feature>
<dbReference type="PANTHER" id="PTHR46439">
    <property type="entry name" value="CYSTEINE-RICH MOTOR NEURON 1 PROTEIN"/>
    <property type="match status" value="1"/>
</dbReference>
<evidence type="ECO:0000259" key="8">
    <source>
        <dbReference type="PROSITE" id="PS51323"/>
    </source>
</evidence>
<evidence type="ECO:0000313" key="9">
    <source>
        <dbReference type="Ensembl" id="ENSEBUP00000025020.1"/>
    </source>
</evidence>
<dbReference type="GO" id="GO:0005886">
    <property type="term" value="C:plasma membrane"/>
    <property type="evidence" value="ECO:0007669"/>
    <property type="project" value="TreeGrafter"/>
</dbReference>
<dbReference type="Pfam" id="PF02822">
    <property type="entry name" value="Antistasin"/>
    <property type="match status" value="4"/>
</dbReference>
<accession>A0A8C4R6C6</accession>
<feature type="domain" description="Antistasin-like" evidence="7">
    <location>
        <begin position="412"/>
        <end position="439"/>
    </location>
</feature>
<dbReference type="InterPro" id="IPR052624">
    <property type="entry name" value="CRIM1"/>
</dbReference>
<keyword evidence="3" id="KW-1015">Disulfide bond</keyword>
<dbReference type="Gene3D" id="2.10.22.10">
    <property type="entry name" value="Antistasin, domain 1"/>
    <property type="match status" value="4"/>
</dbReference>
<evidence type="ECO:0000259" key="7">
    <source>
        <dbReference type="PROSITE" id="PS51252"/>
    </source>
</evidence>